<sequence length="249" mass="28479">MPITPKLLRAYVFEFVEANDINHCFNVNEKLAGRDWCNNFLRHYPKISCRKAQFMNPARAQKMNPFIVKDYFTKLEKLMLLHGFFNTPERLYNMDEKGVRLTVHLQQAVLVQRGAKRVHLVAQEHAENVTVVGCANAMGSAIPPMVLFKGIHLKSEFSDDLPPGSTTLMTEKGSMTIESFLIWLDHFNKYKTSGETLLIIDGAASHINIRIVEKAESFGIHIFCLPSNTTHELQPMDKSVFKAFESYWD</sequence>
<name>A0ABM4CS14_HYDVU</name>
<dbReference type="RefSeq" id="XP_065664638.1">
    <property type="nucleotide sequence ID" value="XM_065808566.1"/>
</dbReference>
<dbReference type="InterPro" id="IPR050863">
    <property type="entry name" value="CenT-Element_Derived"/>
</dbReference>
<feature type="domain" description="DDE-1" evidence="1">
    <location>
        <begin position="127"/>
        <end position="247"/>
    </location>
</feature>
<proteinExistence type="predicted"/>
<dbReference type="Pfam" id="PF03184">
    <property type="entry name" value="DDE_1"/>
    <property type="match status" value="1"/>
</dbReference>
<dbReference type="PANTHER" id="PTHR19303:SF74">
    <property type="entry name" value="POGO TRANSPOSABLE ELEMENT WITH KRAB DOMAIN"/>
    <property type="match status" value="1"/>
</dbReference>
<organism evidence="2 3">
    <name type="scientific">Hydra vulgaris</name>
    <name type="common">Hydra</name>
    <name type="synonym">Hydra attenuata</name>
    <dbReference type="NCBI Taxonomy" id="6087"/>
    <lineage>
        <taxon>Eukaryota</taxon>
        <taxon>Metazoa</taxon>
        <taxon>Cnidaria</taxon>
        <taxon>Hydrozoa</taxon>
        <taxon>Hydroidolina</taxon>
        <taxon>Anthoathecata</taxon>
        <taxon>Aplanulata</taxon>
        <taxon>Hydridae</taxon>
        <taxon>Hydra</taxon>
    </lineage>
</organism>
<dbReference type="InterPro" id="IPR004875">
    <property type="entry name" value="DDE_SF_endonuclease_dom"/>
</dbReference>
<evidence type="ECO:0000313" key="3">
    <source>
        <dbReference type="RefSeq" id="XP_065664638.1"/>
    </source>
</evidence>
<evidence type="ECO:0000313" key="2">
    <source>
        <dbReference type="Proteomes" id="UP001652625"/>
    </source>
</evidence>
<dbReference type="Proteomes" id="UP001652625">
    <property type="component" value="Chromosome 10"/>
</dbReference>
<keyword evidence="2" id="KW-1185">Reference proteome</keyword>
<dbReference type="GeneID" id="101241739"/>
<accession>A0ABM4CS14</accession>
<reference evidence="3" key="1">
    <citation type="submission" date="2025-08" db="UniProtKB">
        <authorList>
            <consortium name="RefSeq"/>
        </authorList>
    </citation>
    <scope>IDENTIFICATION</scope>
</reference>
<gene>
    <name evidence="3" type="primary">LOC101241739</name>
</gene>
<protein>
    <submittedName>
        <fullName evidence="3">Uncharacterized protein LOC101241739 isoform X2</fullName>
    </submittedName>
</protein>
<dbReference type="PANTHER" id="PTHR19303">
    <property type="entry name" value="TRANSPOSON"/>
    <property type="match status" value="1"/>
</dbReference>
<evidence type="ECO:0000259" key="1">
    <source>
        <dbReference type="Pfam" id="PF03184"/>
    </source>
</evidence>